<evidence type="ECO:0000313" key="1">
    <source>
        <dbReference type="EMBL" id="JAD68435.1"/>
    </source>
</evidence>
<proteinExistence type="predicted"/>
<organism evidence="1">
    <name type="scientific">Arundo donax</name>
    <name type="common">Giant reed</name>
    <name type="synonym">Donax arundinaceus</name>
    <dbReference type="NCBI Taxonomy" id="35708"/>
    <lineage>
        <taxon>Eukaryota</taxon>
        <taxon>Viridiplantae</taxon>
        <taxon>Streptophyta</taxon>
        <taxon>Embryophyta</taxon>
        <taxon>Tracheophyta</taxon>
        <taxon>Spermatophyta</taxon>
        <taxon>Magnoliopsida</taxon>
        <taxon>Liliopsida</taxon>
        <taxon>Poales</taxon>
        <taxon>Poaceae</taxon>
        <taxon>PACMAD clade</taxon>
        <taxon>Arundinoideae</taxon>
        <taxon>Arundineae</taxon>
        <taxon>Arundo</taxon>
    </lineage>
</organism>
<name>A0A0A9C4V6_ARUDO</name>
<dbReference type="EMBL" id="GBRH01229460">
    <property type="protein sequence ID" value="JAD68435.1"/>
    <property type="molecule type" value="Transcribed_RNA"/>
</dbReference>
<reference evidence="1" key="2">
    <citation type="journal article" date="2015" name="Data Brief">
        <title>Shoot transcriptome of the giant reed, Arundo donax.</title>
        <authorList>
            <person name="Barrero R.A."/>
            <person name="Guerrero F.D."/>
            <person name="Moolhuijzen P."/>
            <person name="Goolsby J.A."/>
            <person name="Tidwell J."/>
            <person name="Bellgard S.E."/>
            <person name="Bellgard M.I."/>
        </authorList>
    </citation>
    <scope>NUCLEOTIDE SEQUENCE</scope>
    <source>
        <tissue evidence="1">Shoot tissue taken approximately 20 cm above the soil surface</tissue>
    </source>
</reference>
<reference evidence="1" key="1">
    <citation type="submission" date="2014-09" db="EMBL/GenBank/DDBJ databases">
        <authorList>
            <person name="Magalhaes I.L.F."/>
            <person name="Oliveira U."/>
            <person name="Santos F.R."/>
            <person name="Vidigal T.H.D.A."/>
            <person name="Brescovit A.D."/>
            <person name="Santos A.J."/>
        </authorList>
    </citation>
    <scope>NUCLEOTIDE SEQUENCE</scope>
    <source>
        <tissue evidence="1">Shoot tissue taken approximately 20 cm above the soil surface</tissue>
    </source>
</reference>
<sequence length="11" mass="1194">MASMRLSPSSQ</sequence>
<accession>A0A0A9C4V6</accession>
<protein>
    <submittedName>
        <fullName evidence="1">Uncharacterized protein</fullName>
    </submittedName>
</protein>